<feature type="region of interest" description="Disordered" evidence="9">
    <location>
        <begin position="276"/>
        <end position="378"/>
    </location>
</feature>
<evidence type="ECO:0000256" key="10">
    <source>
        <dbReference type="SAM" id="Phobius"/>
    </source>
</evidence>
<protein>
    <recommendedName>
        <fullName evidence="11">ABC transporter domain-containing protein</fullName>
    </recommendedName>
</protein>
<feature type="transmembrane region" description="Helical" evidence="10">
    <location>
        <begin position="763"/>
        <end position="784"/>
    </location>
</feature>
<dbReference type="Pfam" id="PF00005">
    <property type="entry name" value="ABC_tran"/>
    <property type="match status" value="3"/>
</dbReference>
<comment type="similarity">
    <text evidence="2">Belongs to the ABC transporter superfamily.</text>
</comment>
<dbReference type="InterPro" id="IPR027417">
    <property type="entry name" value="P-loop_NTPase"/>
</dbReference>
<dbReference type="PANTHER" id="PTHR43553">
    <property type="entry name" value="HEAVY METAL TRANSPORTER"/>
    <property type="match status" value="1"/>
</dbReference>
<dbReference type="InterPro" id="IPR003439">
    <property type="entry name" value="ABC_transporter-like_ATP-bd"/>
</dbReference>
<evidence type="ECO:0000256" key="4">
    <source>
        <dbReference type="ARBA" id="ARBA00022692"/>
    </source>
</evidence>
<dbReference type="SUPFAM" id="SSF52540">
    <property type="entry name" value="P-loop containing nucleoside triphosphate hydrolases"/>
    <property type="match status" value="2"/>
</dbReference>
<feature type="transmembrane region" description="Helical" evidence="10">
    <location>
        <begin position="734"/>
        <end position="756"/>
    </location>
</feature>
<dbReference type="Pfam" id="PF02361">
    <property type="entry name" value="CbiQ"/>
    <property type="match status" value="1"/>
</dbReference>
<keyword evidence="6" id="KW-0067">ATP-binding</keyword>
<dbReference type="InterPro" id="IPR015856">
    <property type="entry name" value="ABC_transpr_CbiO/EcfA_su"/>
</dbReference>
<keyword evidence="8 10" id="KW-0472">Membrane</keyword>
<gene>
    <name evidence="12" type="ORF">GCM10023168_07330</name>
</gene>
<proteinExistence type="inferred from homology"/>
<dbReference type="CDD" id="cd16914">
    <property type="entry name" value="EcfT"/>
    <property type="match status" value="1"/>
</dbReference>
<evidence type="ECO:0000313" key="12">
    <source>
        <dbReference type="EMBL" id="GAA4399650.1"/>
    </source>
</evidence>
<feature type="region of interest" description="Disordered" evidence="9">
    <location>
        <begin position="476"/>
        <end position="518"/>
    </location>
</feature>
<keyword evidence="4 10" id="KW-0812">Transmembrane</keyword>
<dbReference type="InterPro" id="IPR017871">
    <property type="entry name" value="ABC_transporter-like_CS"/>
</dbReference>
<dbReference type="InterPro" id="IPR050095">
    <property type="entry name" value="ECF_ABC_transporter_ATP-bd"/>
</dbReference>
<keyword evidence="5" id="KW-0547">Nucleotide-binding</keyword>
<keyword evidence="3" id="KW-0813">Transport</keyword>
<dbReference type="PANTHER" id="PTHR43553:SF24">
    <property type="entry name" value="ENERGY-COUPLING FACTOR TRANSPORTER ATP-BINDING PROTEIN ECFA1"/>
    <property type="match status" value="1"/>
</dbReference>
<dbReference type="CDD" id="cd03225">
    <property type="entry name" value="ABC_cobalt_CbiO_domain1"/>
    <property type="match status" value="1"/>
</dbReference>
<evidence type="ECO:0000256" key="6">
    <source>
        <dbReference type="ARBA" id="ARBA00022840"/>
    </source>
</evidence>
<accession>A0ABP8K2Y4</accession>
<dbReference type="PROSITE" id="PS50893">
    <property type="entry name" value="ABC_TRANSPORTER_2"/>
    <property type="match status" value="2"/>
</dbReference>
<evidence type="ECO:0000256" key="8">
    <source>
        <dbReference type="ARBA" id="ARBA00023136"/>
    </source>
</evidence>
<evidence type="ECO:0000256" key="3">
    <source>
        <dbReference type="ARBA" id="ARBA00022448"/>
    </source>
</evidence>
<dbReference type="Gene3D" id="3.40.50.300">
    <property type="entry name" value="P-loop containing nucleotide triphosphate hydrolases"/>
    <property type="match status" value="2"/>
</dbReference>
<evidence type="ECO:0000259" key="11">
    <source>
        <dbReference type="PROSITE" id="PS50893"/>
    </source>
</evidence>
<feature type="compositionally biased region" description="Low complexity" evidence="9">
    <location>
        <begin position="476"/>
        <end position="495"/>
    </location>
</feature>
<feature type="domain" description="ABC transporter" evidence="11">
    <location>
        <begin position="412"/>
        <end position="685"/>
    </location>
</feature>
<comment type="subcellular location">
    <subcellularLocation>
        <location evidence="1">Membrane</location>
        <topology evidence="1">Multi-pass membrane protein</topology>
    </subcellularLocation>
</comment>
<evidence type="ECO:0000256" key="7">
    <source>
        <dbReference type="ARBA" id="ARBA00022989"/>
    </source>
</evidence>
<dbReference type="InterPro" id="IPR003593">
    <property type="entry name" value="AAA+_ATPase"/>
</dbReference>
<organism evidence="12 13">
    <name type="scientific">Fodinibacter luteus</name>
    <dbReference type="NCBI Taxonomy" id="552064"/>
    <lineage>
        <taxon>Bacteria</taxon>
        <taxon>Bacillati</taxon>
        <taxon>Actinomycetota</taxon>
        <taxon>Actinomycetes</taxon>
        <taxon>Micrococcales</taxon>
        <taxon>Intrasporangiaceae</taxon>
        <taxon>Fodinibacter (ex Wang et al. 2009)</taxon>
    </lineage>
</organism>
<keyword evidence="13" id="KW-1185">Reference proteome</keyword>
<feature type="compositionally biased region" description="Low complexity" evidence="9">
    <location>
        <begin position="359"/>
        <end position="371"/>
    </location>
</feature>
<dbReference type="InterPro" id="IPR003339">
    <property type="entry name" value="ABC/ECF_trnsptr_transmembrane"/>
</dbReference>
<dbReference type="Proteomes" id="UP001500945">
    <property type="component" value="Unassembled WGS sequence"/>
</dbReference>
<feature type="transmembrane region" description="Helical" evidence="10">
    <location>
        <begin position="703"/>
        <end position="722"/>
    </location>
</feature>
<dbReference type="PROSITE" id="PS00211">
    <property type="entry name" value="ABC_TRANSPORTER_1"/>
    <property type="match status" value="1"/>
</dbReference>
<evidence type="ECO:0000313" key="13">
    <source>
        <dbReference type="Proteomes" id="UP001500945"/>
    </source>
</evidence>
<sequence>MSRAPSEALPVVSARGRVEVEGLTWRPYGRRDPVLRDVTLTLRAGERVLLVGPSGSGKSTLLRALAGLLETVDAGDLAGSVAVDGASPGSRPGAVGLVLQEPGSGVVAASVGRDVAFGPENVGMPRAAVAGVVASALAAVGLGDVRLDTPTSALSGGQTQRLALAGALALDPSVVLLDEPTAMLDPASAGEVRDAVAALGSPDGWPDGCPTRRPPTVVVVEHVLGPWVDLVERLVVLSDDGRVVADGPVRETLAAERERLLGMGIWVPGADPPSPVPVDPELVAPRHAHGTPSPRLDTAAPRLSTVEGHASSPRLDTAADRLSTVEGRDSAAAERSGVGGSGSAAAAEGSTVEGRDSAAAEGSSVGGSDSAAPERSSVESADSTVVSASPFATVLSASPFATVLSASPFAVERTTRLVDGRRRTRRAAELADPLVATPGSLTALVGPSGSGKSTILHALAGFLTPTDEHAVAVRAPRAAPHAEGVPLPTDPDGGPAPTPLIAAPDAPAGQRRGSVAPGSLSAPDLARTLAWVPQWSSSTIVAPTVLDEVLATAHALGEDGPATTDRGRALLSALGLGHLEAADPRELSGGEQRRLAVAAALHHGPPVLLADEPTVGQDRRTWAALVGLVAAYRRAGGAVVAATHDVAVVDRATTVHRLAAPAAPPEVPVTGIPLVARCGPLALLVGALLAIPAGVLSPHWSTSLAVLATQLVLAVVGLWAPGGTRAARDRAGRVGLRVVPGLVAALSVGWSTWFLAGHDLDAALTVALRVLVIVVPSAVLVPWIDPDALGDHLAQRLRLPDRPVVATAAALQRVHSFGAIWSELSRARRVRGLGVSWRRPRTLVAHLGALTMGLLVRTLRAAADLAVAMDARGFATAQSRSWWMPAPWLRRDTALVLLASLPLVVAVLAR</sequence>
<feature type="domain" description="ABC transporter" evidence="11">
    <location>
        <begin position="18"/>
        <end position="265"/>
    </location>
</feature>
<evidence type="ECO:0000256" key="9">
    <source>
        <dbReference type="SAM" id="MobiDB-lite"/>
    </source>
</evidence>
<evidence type="ECO:0000256" key="5">
    <source>
        <dbReference type="ARBA" id="ARBA00022741"/>
    </source>
</evidence>
<dbReference type="EMBL" id="BAABGM010000003">
    <property type="protein sequence ID" value="GAA4399650.1"/>
    <property type="molecule type" value="Genomic_DNA"/>
</dbReference>
<evidence type="ECO:0000256" key="1">
    <source>
        <dbReference type="ARBA" id="ARBA00004141"/>
    </source>
</evidence>
<evidence type="ECO:0000256" key="2">
    <source>
        <dbReference type="ARBA" id="ARBA00005417"/>
    </source>
</evidence>
<comment type="caution">
    <text evidence="12">The sequence shown here is derived from an EMBL/GenBank/DDBJ whole genome shotgun (WGS) entry which is preliminary data.</text>
</comment>
<dbReference type="SMART" id="SM00382">
    <property type="entry name" value="AAA"/>
    <property type="match status" value="2"/>
</dbReference>
<reference evidence="13" key="1">
    <citation type="journal article" date="2019" name="Int. J. Syst. Evol. Microbiol.">
        <title>The Global Catalogue of Microorganisms (GCM) 10K type strain sequencing project: providing services to taxonomists for standard genome sequencing and annotation.</title>
        <authorList>
            <consortium name="The Broad Institute Genomics Platform"/>
            <consortium name="The Broad Institute Genome Sequencing Center for Infectious Disease"/>
            <person name="Wu L."/>
            <person name="Ma J."/>
        </authorList>
    </citation>
    <scope>NUCLEOTIDE SEQUENCE [LARGE SCALE GENOMIC DNA]</scope>
    <source>
        <strain evidence="13">JCM 17809</strain>
    </source>
</reference>
<name>A0ABP8K2Y4_9MICO</name>
<keyword evidence="7 10" id="KW-1133">Transmembrane helix</keyword>